<dbReference type="Gene3D" id="3.40.50.720">
    <property type="entry name" value="NAD(P)-binding Rossmann-like Domain"/>
    <property type="match status" value="1"/>
</dbReference>
<dbReference type="PRINTS" id="PR00081">
    <property type="entry name" value="GDHRDH"/>
</dbReference>
<dbReference type="Pfam" id="PF00106">
    <property type="entry name" value="adh_short"/>
    <property type="match status" value="1"/>
</dbReference>
<name>A0A4Q7IKC6_9GAMM</name>
<gene>
    <name evidence="1" type="ORF">C1E23_16070</name>
</gene>
<sequence length="264" mass="29088">MLMGATVVESSLKKQLSNVVLITGCSKGIGYALSRYYLQNGYTVCGISRTKPDIEHPSFYWQYCDLTQHEAVLCAVSEIYERMKGASLELLFLNAGTFGDAPKKAHTVDLVQFNNVFAINALAVKSTLDALLHIDWRPKIALASASISSIRPRAGMLSYAVSKAALNSIVKIYQLENPDIFFLSLGLCNVKTSIYHAITDGVSSELPELLALKKRAQGPGYVISAKQRAEDMAKIVERLDELQLEKGNFYEIRTLLKTMNLASA</sequence>
<comment type="caution">
    <text evidence="1">The sequence shown here is derived from an EMBL/GenBank/DDBJ whole genome shotgun (WGS) entry which is preliminary data.</text>
</comment>
<dbReference type="InterPro" id="IPR036291">
    <property type="entry name" value="NAD(P)-bd_dom_sf"/>
</dbReference>
<evidence type="ECO:0008006" key="3">
    <source>
        <dbReference type="Google" id="ProtNLM"/>
    </source>
</evidence>
<organism evidence="1 2">
    <name type="scientific">Pseudoalteromonas phenolica</name>
    <dbReference type="NCBI Taxonomy" id="161398"/>
    <lineage>
        <taxon>Bacteria</taxon>
        <taxon>Pseudomonadati</taxon>
        <taxon>Pseudomonadota</taxon>
        <taxon>Gammaproteobacteria</taxon>
        <taxon>Alteromonadales</taxon>
        <taxon>Pseudoalteromonadaceae</taxon>
        <taxon>Pseudoalteromonas</taxon>
    </lineage>
</organism>
<dbReference type="InterPro" id="IPR002347">
    <property type="entry name" value="SDR_fam"/>
</dbReference>
<dbReference type="SUPFAM" id="SSF51735">
    <property type="entry name" value="NAD(P)-binding Rossmann-fold domains"/>
    <property type="match status" value="1"/>
</dbReference>
<dbReference type="GO" id="GO:0016616">
    <property type="term" value="F:oxidoreductase activity, acting on the CH-OH group of donors, NAD or NADP as acceptor"/>
    <property type="evidence" value="ECO:0007669"/>
    <property type="project" value="TreeGrafter"/>
</dbReference>
<evidence type="ECO:0000313" key="2">
    <source>
        <dbReference type="Proteomes" id="UP000291338"/>
    </source>
</evidence>
<protein>
    <recommendedName>
        <fullName evidence="3">Short-chain dehydrogenase</fullName>
    </recommendedName>
</protein>
<dbReference type="PANTHER" id="PTHR45458">
    <property type="entry name" value="SHORT-CHAIN DEHYDROGENASE/REDUCTASE SDR"/>
    <property type="match status" value="1"/>
</dbReference>
<dbReference type="PANTHER" id="PTHR45458:SF1">
    <property type="entry name" value="SHORT CHAIN DEHYDROGENASE"/>
    <property type="match status" value="1"/>
</dbReference>
<evidence type="ECO:0000313" key="1">
    <source>
        <dbReference type="EMBL" id="RZQ52131.1"/>
    </source>
</evidence>
<proteinExistence type="predicted"/>
<dbReference type="EMBL" id="PPSX01000065">
    <property type="protein sequence ID" value="RZQ52131.1"/>
    <property type="molecule type" value="Genomic_DNA"/>
</dbReference>
<dbReference type="AlphaFoldDB" id="A0A4Q7IKC6"/>
<accession>A0A4Q7IKC6</accession>
<dbReference type="InterPro" id="IPR052184">
    <property type="entry name" value="SDR_enzymes"/>
</dbReference>
<reference evidence="1 2" key="1">
    <citation type="submission" date="2018-01" db="EMBL/GenBank/DDBJ databases">
        <title>Co-occurrence of chitin degradation, pigmentation and bioactivity in marine Pseudoalteromonas.</title>
        <authorList>
            <person name="Paulsen S."/>
            <person name="Gram L."/>
            <person name="Machado H."/>
        </authorList>
    </citation>
    <scope>NUCLEOTIDE SEQUENCE [LARGE SCALE GENOMIC DNA]</scope>
    <source>
        <strain evidence="1 2">S3898</strain>
    </source>
</reference>
<dbReference type="Proteomes" id="UP000291338">
    <property type="component" value="Unassembled WGS sequence"/>
</dbReference>